<name>A0A5B7EPI1_PORTR</name>
<comment type="caution">
    <text evidence="1">The sequence shown here is derived from an EMBL/GenBank/DDBJ whole genome shotgun (WGS) entry which is preliminary data.</text>
</comment>
<reference evidence="1 2" key="1">
    <citation type="submission" date="2019-05" db="EMBL/GenBank/DDBJ databases">
        <title>Another draft genome of Portunus trituberculatus and its Hox gene families provides insights of decapod evolution.</title>
        <authorList>
            <person name="Jeong J.-H."/>
            <person name="Song I."/>
            <person name="Kim S."/>
            <person name="Choi T."/>
            <person name="Kim D."/>
            <person name="Ryu S."/>
            <person name="Kim W."/>
        </authorList>
    </citation>
    <scope>NUCLEOTIDE SEQUENCE [LARGE SCALE GENOMIC DNA]</scope>
    <source>
        <tissue evidence="1">Muscle</tissue>
    </source>
</reference>
<evidence type="ECO:0000313" key="2">
    <source>
        <dbReference type="Proteomes" id="UP000324222"/>
    </source>
</evidence>
<proteinExistence type="predicted"/>
<keyword evidence="2" id="KW-1185">Reference proteome</keyword>
<evidence type="ECO:0000313" key="1">
    <source>
        <dbReference type="EMBL" id="MPC36600.1"/>
    </source>
</evidence>
<dbReference type="AlphaFoldDB" id="A0A5B7EPI1"/>
<gene>
    <name evidence="1" type="ORF">E2C01_030062</name>
</gene>
<organism evidence="1 2">
    <name type="scientific">Portunus trituberculatus</name>
    <name type="common">Swimming crab</name>
    <name type="synonym">Neptunus trituberculatus</name>
    <dbReference type="NCBI Taxonomy" id="210409"/>
    <lineage>
        <taxon>Eukaryota</taxon>
        <taxon>Metazoa</taxon>
        <taxon>Ecdysozoa</taxon>
        <taxon>Arthropoda</taxon>
        <taxon>Crustacea</taxon>
        <taxon>Multicrustacea</taxon>
        <taxon>Malacostraca</taxon>
        <taxon>Eumalacostraca</taxon>
        <taxon>Eucarida</taxon>
        <taxon>Decapoda</taxon>
        <taxon>Pleocyemata</taxon>
        <taxon>Brachyura</taxon>
        <taxon>Eubrachyura</taxon>
        <taxon>Portunoidea</taxon>
        <taxon>Portunidae</taxon>
        <taxon>Portuninae</taxon>
        <taxon>Portunus</taxon>
    </lineage>
</organism>
<dbReference type="Proteomes" id="UP000324222">
    <property type="component" value="Unassembled WGS sequence"/>
</dbReference>
<sequence length="70" mass="7679">MTPQSVRKMSAVAKAMVKSGIFIKHKLLLWKDSDTTMAADGDKKIKQVGRAQWWLGLETTGPPPAATPEK</sequence>
<dbReference type="EMBL" id="VSRR010003555">
    <property type="protein sequence ID" value="MPC36600.1"/>
    <property type="molecule type" value="Genomic_DNA"/>
</dbReference>
<accession>A0A5B7EPI1</accession>
<protein>
    <submittedName>
        <fullName evidence="1">Uncharacterized protein</fullName>
    </submittedName>
</protein>